<sequence length="363" mass="41426">MKTNKKIGIIVDEDFALKHIPPYPHPTFLSYESPMRIESIIAYLEKKKNFEDHRIIKIKPKLIEESILNLAHTKYYIDSIKHLSNLGNGLIGEEVFITKDTYELAKMAVGGTIQALEEVITNKVNQSFALVRPPGHHALRETGSGFCVFNNIANSVIYLRERLQFHKKIAIIDIDDHFGDGIAQYFYDDPSVLYFSVHEYDYVEGDIGFINELGDGEGLGKSINFPLPINSTDDDFLEFMEILEPILKEFAPELIIVAAGFDMYFADPIGNCLLTTWSYYKFAEQILRIAEDICEGKLAFILEGGYSLIGLPYCVHAVIKALLTEDYKQPHFEKLKTPSERKKEEIQKIKSSLLGLLNNYWKL</sequence>
<dbReference type="InterPro" id="IPR023801">
    <property type="entry name" value="His_deacetylse_dom"/>
</dbReference>
<dbReference type="EMBL" id="LAZR01000960">
    <property type="protein sequence ID" value="KKN53689.1"/>
    <property type="molecule type" value="Genomic_DNA"/>
</dbReference>
<gene>
    <name evidence="2" type="ORF">LCGC14_0599920</name>
</gene>
<protein>
    <recommendedName>
        <fullName evidence="1">Histone deacetylase domain-containing protein</fullName>
    </recommendedName>
</protein>
<accession>A0A0F9RFN5</accession>
<dbReference type="Pfam" id="PF00850">
    <property type="entry name" value="Hist_deacetyl"/>
    <property type="match status" value="1"/>
</dbReference>
<feature type="domain" description="Histone deacetylase" evidence="1">
    <location>
        <begin position="31"/>
        <end position="322"/>
    </location>
</feature>
<dbReference type="InterPro" id="IPR000286">
    <property type="entry name" value="HDACs"/>
</dbReference>
<evidence type="ECO:0000259" key="1">
    <source>
        <dbReference type="Pfam" id="PF00850"/>
    </source>
</evidence>
<dbReference type="SUPFAM" id="SSF52768">
    <property type="entry name" value="Arginase/deacetylase"/>
    <property type="match status" value="1"/>
</dbReference>
<evidence type="ECO:0000313" key="2">
    <source>
        <dbReference type="EMBL" id="KKN53689.1"/>
    </source>
</evidence>
<proteinExistence type="predicted"/>
<dbReference type="GO" id="GO:0040029">
    <property type="term" value="P:epigenetic regulation of gene expression"/>
    <property type="evidence" value="ECO:0007669"/>
    <property type="project" value="TreeGrafter"/>
</dbReference>
<name>A0A0F9RFN5_9ZZZZ</name>
<dbReference type="InterPro" id="IPR037138">
    <property type="entry name" value="His_deacetylse_dom_sf"/>
</dbReference>
<dbReference type="AlphaFoldDB" id="A0A0F9RFN5"/>
<dbReference type="InterPro" id="IPR023696">
    <property type="entry name" value="Ureohydrolase_dom_sf"/>
</dbReference>
<dbReference type="PRINTS" id="PR01270">
    <property type="entry name" value="HDASUPER"/>
</dbReference>
<dbReference type="GO" id="GO:0004407">
    <property type="term" value="F:histone deacetylase activity"/>
    <property type="evidence" value="ECO:0007669"/>
    <property type="project" value="TreeGrafter"/>
</dbReference>
<comment type="caution">
    <text evidence="2">The sequence shown here is derived from an EMBL/GenBank/DDBJ whole genome shotgun (WGS) entry which is preliminary data.</text>
</comment>
<organism evidence="2">
    <name type="scientific">marine sediment metagenome</name>
    <dbReference type="NCBI Taxonomy" id="412755"/>
    <lineage>
        <taxon>unclassified sequences</taxon>
        <taxon>metagenomes</taxon>
        <taxon>ecological metagenomes</taxon>
    </lineage>
</organism>
<dbReference type="PANTHER" id="PTHR10625:SF10">
    <property type="entry name" value="HISTONE DEACETYLASE HDAC1"/>
    <property type="match status" value="1"/>
</dbReference>
<dbReference type="PANTHER" id="PTHR10625">
    <property type="entry name" value="HISTONE DEACETYLASE HDAC1-RELATED"/>
    <property type="match status" value="1"/>
</dbReference>
<reference evidence="2" key="1">
    <citation type="journal article" date="2015" name="Nature">
        <title>Complex archaea that bridge the gap between prokaryotes and eukaryotes.</title>
        <authorList>
            <person name="Spang A."/>
            <person name="Saw J.H."/>
            <person name="Jorgensen S.L."/>
            <person name="Zaremba-Niedzwiedzka K."/>
            <person name="Martijn J."/>
            <person name="Lind A.E."/>
            <person name="van Eijk R."/>
            <person name="Schleper C."/>
            <person name="Guy L."/>
            <person name="Ettema T.J."/>
        </authorList>
    </citation>
    <scope>NUCLEOTIDE SEQUENCE</scope>
</reference>
<dbReference type="Gene3D" id="3.40.800.20">
    <property type="entry name" value="Histone deacetylase domain"/>
    <property type="match status" value="1"/>
</dbReference>
<dbReference type="CDD" id="cd09992">
    <property type="entry name" value="HDAC_classII"/>
    <property type="match status" value="1"/>
</dbReference>